<evidence type="ECO:0000313" key="2">
    <source>
        <dbReference type="Proteomes" id="UP001139319"/>
    </source>
</evidence>
<name>A0A9X2I5Z7_9GAMM</name>
<dbReference type="RefSeq" id="WP_253968364.1">
    <property type="nucleotide sequence ID" value="NZ_JAMFTH010000004.1"/>
</dbReference>
<sequence>MKGFNIIFSCSIFFFLGFFLKYSGDEKRFHGEGSCHKENEKIIYLQNHVASLEHKYGKGKDRSSEKIIVEGTSTSEKISESLEVDWSKDTKTIKKVVAVKKSPIAEEEIIKSAARGLYIKDRLLSGKQSPTFDNVASDFENQNIGDRVKATEKNQEIIDLFLEDESLYNISLSEVECKIRSCRLRLYSGDHNTIYQKLSSALVSSVKSEFVMVPNFEAGEVEVYIGRDGQSLINLTDD</sequence>
<reference evidence="1" key="2">
    <citation type="submission" date="2023-01" db="EMBL/GenBank/DDBJ databases">
        <title>Gilvimarinus xylanilyticus HB14 isolated from Caulerpa lentillifera aquaculture base in Hainan, China.</title>
        <authorList>
            <person name="Zhang Y.-J."/>
        </authorList>
    </citation>
    <scope>NUCLEOTIDE SEQUENCE</scope>
    <source>
        <strain evidence="1">HB14</strain>
    </source>
</reference>
<dbReference type="Proteomes" id="UP001139319">
    <property type="component" value="Unassembled WGS sequence"/>
</dbReference>
<evidence type="ECO:0000313" key="1">
    <source>
        <dbReference type="EMBL" id="MCP8900067.1"/>
    </source>
</evidence>
<proteinExistence type="predicted"/>
<keyword evidence="2" id="KW-1185">Reference proteome</keyword>
<protein>
    <submittedName>
        <fullName evidence="1">Uncharacterized protein</fullName>
    </submittedName>
</protein>
<gene>
    <name evidence="1" type="ORF">M6D89_12230</name>
</gene>
<dbReference type="AlphaFoldDB" id="A0A9X2I5Z7"/>
<reference evidence="1" key="1">
    <citation type="submission" date="2022-05" db="EMBL/GenBank/DDBJ databases">
        <authorList>
            <person name="Sun H.-N."/>
        </authorList>
    </citation>
    <scope>NUCLEOTIDE SEQUENCE</scope>
    <source>
        <strain evidence="1">HB14</strain>
    </source>
</reference>
<comment type="caution">
    <text evidence="1">The sequence shown here is derived from an EMBL/GenBank/DDBJ whole genome shotgun (WGS) entry which is preliminary data.</text>
</comment>
<organism evidence="1 2">
    <name type="scientific">Gilvimarinus xylanilyticus</name>
    <dbReference type="NCBI Taxonomy" id="2944139"/>
    <lineage>
        <taxon>Bacteria</taxon>
        <taxon>Pseudomonadati</taxon>
        <taxon>Pseudomonadota</taxon>
        <taxon>Gammaproteobacteria</taxon>
        <taxon>Cellvibrionales</taxon>
        <taxon>Cellvibrionaceae</taxon>
        <taxon>Gilvimarinus</taxon>
    </lineage>
</organism>
<dbReference type="EMBL" id="JAMFTH010000004">
    <property type="protein sequence ID" value="MCP8900067.1"/>
    <property type="molecule type" value="Genomic_DNA"/>
</dbReference>
<accession>A0A9X2I5Z7</accession>